<dbReference type="SUPFAM" id="SSF57850">
    <property type="entry name" value="RING/U-box"/>
    <property type="match status" value="3"/>
</dbReference>
<dbReference type="PROSITE" id="PS51873">
    <property type="entry name" value="TRIAD"/>
    <property type="match status" value="1"/>
</dbReference>
<dbReference type="InterPro" id="IPR017907">
    <property type="entry name" value="Znf_RING_CS"/>
</dbReference>
<organism evidence="16 17">
    <name type="scientific">Carpinus fangiana</name>
    <dbReference type="NCBI Taxonomy" id="176857"/>
    <lineage>
        <taxon>Eukaryota</taxon>
        <taxon>Viridiplantae</taxon>
        <taxon>Streptophyta</taxon>
        <taxon>Embryophyta</taxon>
        <taxon>Tracheophyta</taxon>
        <taxon>Spermatophyta</taxon>
        <taxon>Magnoliopsida</taxon>
        <taxon>eudicotyledons</taxon>
        <taxon>Gunneridae</taxon>
        <taxon>Pentapetalae</taxon>
        <taxon>rosids</taxon>
        <taxon>fabids</taxon>
        <taxon>Fagales</taxon>
        <taxon>Betulaceae</taxon>
        <taxon>Carpinus</taxon>
    </lineage>
</organism>
<dbReference type="Gene3D" id="1.20.120.1750">
    <property type="match status" value="1"/>
</dbReference>
<sequence length="263" mass="29791">MAQESTFDLMFVEDFYFSLLFDEEEEEGILFDEFDNTVYEFAEYHKEEAMKESASDNRMLADDFCFSTKEAGESSQYYCFVCGICGETKDGHQMFRNEDCLHSFCSDCIIKHVATKIQDGITVISCPPFGMQGCPGIRLLPANASQRSAGKDCSAMLVDDNGGGDVIRESECPFCHRLFCAKCQVPWHPGVECEEFQILNESEKGRDDLMLRELAPEKKWKRCPNCQYLVERTEGCLHMTCRCAFQFCYGCGAAWTGDHGGCQ</sequence>
<protein>
    <recommendedName>
        <fullName evidence="6">RBR-type E3 ubiquitin transferase</fullName>
        <ecNumber evidence="6">2.3.2.31</ecNumber>
    </recommendedName>
</protein>
<dbReference type="GO" id="GO:0008270">
    <property type="term" value="F:zinc ion binding"/>
    <property type="evidence" value="ECO:0007669"/>
    <property type="project" value="UniProtKB-KW"/>
</dbReference>
<evidence type="ECO:0000256" key="1">
    <source>
        <dbReference type="ARBA" id="ARBA00001798"/>
    </source>
</evidence>
<keyword evidence="11" id="KW-0833">Ubl conjugation pathway</keyword>
<evidence type="ECO:0000256" key="11">
    <source>
        <dbReference type="ARBA" id="ARBA00022786"/>
    </source>
</evidence>
<dbReference type="PANTHER" id="PTHR11685">
    <property type="entry name" value="RBR FAMILY RING FINGER AND IBR DOMAIN-CONTAINING"/>
    <property type="match status" value="1"/>
</dbReference>
<evidence type="ECO:0000256" key="2">
    <source>
        <dbReference type="ARBA" id="ARBA00001947"/>
    </source>
</evidence>
<dbReference type="InterPro" id="IPR002867">
    <property type="entry name" value="IBR_dom"/>
</dbReference>
<feature type="domain" description="RING-type" evidence="15">
    <location>
        <begin position="78"/>
        <end position="263"/>
    </location>
</feature>
<dbReference type="PROSITE" id="PS50089">
    <property type="entry name" value="ZF_RING_2"/>
    <property type="match status" value="1"/>
</dbReference>
<keyword evidence="12" id="KW-0862">Zinc</keyword>
<evidence type="ECO:0000256" key="5">
    <source>
        <dbReference type="ARBA" id="ARBA00005884"/>
    </source>
</evidence>
<accession>A0A5N6QNT0</accession>
<proteinExistence type="inferred from homology"/>
<comment type="catalytic activity">
    <reaction evidence="1">
        <text>[E2 ubiquitin-conjugating enzyme]-S-ubiquitinyl-L-cysteine + [acceptor protein]-L-lysine = [E2 ubiquitin-conjugating enzyme]-L-cysteine + [acceptor protein]-N(6)-ubiquitinyl-L-lysine.</text>
        <dbReference type="EC" id="2.3.2.31"/>
    </reaction>
</comment>
<dbReference type="EC" id="2.3.2.31" evidence="6"/>
<dbReference type="InterPro" id="IPR013083">
    <property type="entry name" value="Znf_RING/FYVE/PHD"/>
</dbReference>
<dbReference type="OrthoDB" id="10009520at2759"/>
<dbReference type="Pfam" id="PF01485">
    <property type="entry name" value="IBR"/>
    <property type="match status" value="2"/>
</dbReference>
<evidence type="ECO:0000256" key="10">
    <source>
        <dbReference type="ARBA" id="ARBA00022771"/>
    </source>
</evidence>
<evidence type="ECO:0000259" key="15">
    <source>
        <dbReference type="PROSITE" id="PS51873"/>
    </source>
</evidence>
<dbReference type="GO" id="GO:0061630">
    <property type="term" value="F:ubiquitin protein ligase activity"/>
    <property type="evidence" value="ECO:0007669"/>
    <property type="project" value="UniProtKB-EC"/>
</dbReference>
<gene>
    <name evidence="16" type="ORF">FH972_004164</name>
</gene>
<dbReference type="AlphaFoldDB" id="A0A5N6QNT0"/>
<dbReference type="InterPro" id="IPR001841">
    <property type="entry name" value="Znf_RING"/>
</dbReference>
<comment type="pathway">
    <text evidence="4">Protein modification; protein ubiquitination.</text>
</comment>
<keyword evidence="17" id="KW-1185">Reference proteome</keyword>
<name>A0A5N6QNT0_9ROSI</name>
<evidence type="ECO:0000256" key="3">
    <source>
        <dbReference type="ARBA" id="ARBA00003976"/>
    </source>
</evidence>
<dbReference type="EMBL" id="CM017321">
    <property type="protein sequence ID" value="KAE7999763.1"/>
    <property type="molecule type" value="Genomic_DNA"/>
</dbReference>
<evidence type="ECO:0000256" key="13">
    <source>
        <dbReference type="PROSITE-ProRule" id="PRU00175"/>
    </source>
</evidence>
<evidence type="ECO:0000256" key="7">
    <source>
        <dbReference type="ARBA" id="ARBA00022679"/>
    </source>
</evidence>
<keyword evidence="7" id="KW-0808">Transferase</keyword>
<evidence type="ECO:0000313" key="17">
    <source>
        <dbReference type="Proteomes" id="UP000327013"/>
    </source>
</evidence>
<dbReference type="Gene3D" id="3.30.40.10">
    <property type="entry name" value="Zinc/RING finger domain, C3HC4 (zinc finger)"/>
    <property type="match status" value="1"/>
</dbReference>
<comment type="function">
    <text evidence="3">Might act as an E3 ubiquitin-protein ligase, or as part of E3 complex, which accepts ubiquitin from specific E2 ubiquitin-conjugating enzymes and then transfers it to substrates.</text>
</comment>
<keyword evidence="9" id="KW-0677">Repeat</keyword>
<evidence type="ECO:0000256" key="9">
    <source>
        <dbReference type="ARBA" id="ARBA00022737"/>
    </source>
</evidence>
<dbReference type="InterPro" id="IPR031127">
    <property type="entry name" value="E3_UB_ligase_RBR"/>
</dbReference>
<comment type="cofactor">
    <cofactor evidence="2">
        <name>Zn(2+)</name>
        <dbReference type="ChEBI" id="CHEBI:29105"/>
    </cofactor>
</comment>
<dbReference type="SMART" id="SM00647">
    <property type="entry name" value="IBR"/>
    <property type="match status" value="2"/>
</dbReference>
<dbReference type="GO" id="GO:0016567">
    <property type="term" value="P:protein ubiquitination"/>
    <property type="evidence" value="ECO:0007669"/>
    <property type="project" value="UniProtKB-UniPathway"/>
</dbReference>
<dbReference type="InterPro" id="IPR044066">
    <property type="entry name" value="TRIAD_supradom"/>
</dbReference>
<dbReference type="PROSITE" id="PS00518">
    <property type="entry name" value="ZF_RING_1"/>
    <property type="match status" value="1"/>
</dbReference>
<dbReference type="UniPathway" id="UPA00143"/>
<evidence type="ECO:0000259" key="14">
    <source>
        <dbReference type="PROSITE" id="PS50089"/>
    </source>
</evidence>
<feature type="domain" description="RING-type" evidence="14">
    <location>
        <begin position="82"/>
        <end position="127"/>
    </location>
</feature>
<evidence type="ECO:0000256" key="12">
    <source>
        <dbReference type="ARBA" id="ARBA00022833"/>
    </source>
</evidence>
<evidence type="ECO:0000256" key="8">
    <source>
        <dbReference type="ARBA" id="ARBA00022723"/>
    </source>
</evidence>
<keyword evidence="10 13" id="KW-0863">Zinc-finger</keyword>
<reference evidence="16 17" key="1">
    <citation type="submission" date="2019-06" db="EMBL/GenBank/DDBJ databases">
        <title>A chromosomal-level reference genome of Carpinus fangiana (Coryloideae, Betulaceae).</title>
        <authorList>
            <person name="Yang X."/>
            <person name="Wang Z."/>
            <person name="Zhang L."/>
            <person name="Hao G."/>
            <person name="Liu J."/>
            <person name="Yang Y."/>
        </authorList>
    </citation>
    <scope>NUCLEOTIDE SEQUENCE [LARGE SCALE GENOMIC DNA]</scope>
    <source>
        <strain evidence="16">Cfa_2016G</strain>
        <tissue evidence="16">Leaf</tissue>
    </source>
</reference>
<dbReference type="Proteomes" id="UP000327013">
    <property type="component" value="Chromosome 1"/>
</dbReference>
<keyword evidence="8" id="KW-0479">Metal-binding</keyword>
<dbReference type="CDD" id="cd22584">
    <property type="entry name" value="Rcat_RBR_unk"/>
    <property type="match status" value="1"/>
</dbReference>
<evidence type="ECO:0000313" key="16">
    <source>
        <dbReference type="EMBL" id="KAE7999763.1"/>
    </source>
</evidence>
<evidence type="ECO:0000256" key="4">
    <source>
        <dbReference type="ARBA" id="ARBA00004906"/>
    </source>
</evidence>
<evidence type="ECO:0000256" key="6">
    <source>
        <dbReference type="ARBA" id="ARBA00012251"/>
    </source>
</evidence>
<comment type="similarity">
    <text evidence="5">Belongs to the RBR family. Ariadne subfamily.</text>
</comment>